<proteinExistence type="predicted"/>
<name>A0A2G5B805_COERN</name>
<keyword evidence="2" id="KW-1185">Reference proteome</keyword>
<protein>
    <submittedName>
        <fullName evidence="1">Uncharacterized protein</fullName>
    </submittedName>
</protein>
<evidence type="ECO:0000313" key="1">
    <source>
        <dbReference type="EMBL" id="PIA15166.1"/>
    </source>
</evidence>
<dbReference type="AlphaFoldDB" id="A0A2G5B805"/>
<dbReference type="Proteomes" id="UP000242474">
    <property type="component" value="Unassembled WGS sequence"/>
</dbReference>
<gene>
    <name evidence="1" type="ORF">COEREDRAFT_93394</name>
</gene>
<reference evidence="1 2" key="1">
    <citation type="journal article" date="2015" name="Genome Biol. Evol.">
        <title>Phylogenomic analyses indicate that early fungi evolved digesting cell walls of algal ancestors of land plants.</title>
        <authorList>
            <person name="Chang Y."/>
            <person name="Wang S."/>
            <person name="Sekimoto S."/>
            <person name="Aerts A.L."/>
            <person name="Choi C."/>
            <person name="Clum A."/>
            <person name="LaButti K.M."/>
            <person name="Lindquist E.A."/>
            <person name="Yee Ngan C."/>
            <person name="Ohm R.A."/>
            <person name="Salamov A.A."/>
            <person name="Grigoriev I.V."/>
            <person name="Spatafora J.W."/>
            <person name="Berbee M.L."/>
        </authorList>
    </citation>
    <scope>NUCLEOTIDE SEQUENCE [LARGE SCALE GENOMIC DNA]</scope>
    <source>
        <strain evidence="1 2">NRRL 1564</strain>
    </source>
</reference>
<dbReference type="EMBL" id="KZ303509">
    <property type="protein sequence ID" value="PIA15166.1"/>
    <property type="molecule type" value="Genomic_DNA"/>
</dbReference>
<sequence length="212" mass="22357">MAANYPLAHVAGGSHICNRFWAAQDADQPSATGQCAAAAVAELTLASLADAIDKLSKTGAINLEIACAALALVRTCLDLAQLLADIQLATASTAHAASPLRSPRLVHLALKVVHAVEPLVGSVSGSVANVDVCNVSAVAKSRVVETLFRREDKNLAFYYLNTVDCLFTWITTVPWAVSSKTDSADIIARALAIRTPSSARALTWMRDCRNTA</sequence>
<dbReference type="OrthoDB" id="72892at2759"/>
<accession>A0A2G5B805</accession>
<evidence type="ECO:0000313" key="2">
    <source>
        <dbReference type="Proteomes" id="UP000242474"/>
    </source>
</evidence>
<organism evidence="1 2">
    <name type="scientific">Coemansia reversa (strain ATCC 12441 / NRRL 1564)</name>
    <dbReference type="NCBI Taxonomy" id="763665"/>
    <lineage>
        <taxon>Eukaryota</taxon>
        <taxon>Fungi</taxon>
        <taxon>Fungi incertae sedis</taxon>
        <taxon>Zoopagomycota</taxon>
        <taxon>Kickxellomycotina</taxon>
        <taxon>Kickxellomycetes</taxon>
        <taxon>Kickxellales</taxon>
        <taxon>Kickxellaceae</taxon>
        <taxon>Coemansia</taxon>
    </lineage>
</organism>